<accession>A0ABD6DD16</accession>
<dbReference type="Proteomes" id="UP001597034">
    <property type="component" value="Unassembled WGS sequence"/>
</dbReference>
<dbReference type="GO" id="GO:0006412">
    <property type="term" value="P:translation"/>
    <property type="evidence" value="ECO:0007669"/>
    <property type="project" value="UniProtKB-UniRule"/>
</dbReference>
<dbReference type="HAMAP" id="MF_00512">
    <property type="entry name" value="Ribosomal_eS6"/>
    <property type="match status" value="1"/>
</dbReference>
<dbReference type="EMBL" id="JBHUDO010000001">
    <property type="protein sequence ID" value="MFD1644107.1"/>
    <property type="molecule type" value="Genomic_DNA"/>
</dbReference>
<dbReference type="InterPro" id="IPR001377">
    <property type="entry name" value="Ribosomal_eS6"/>
</dbReference>
<comment type="caution">
    <text evidence="5">The sequence shown here is derived from an EMBL/GenBank/DDBJ whole genome shotgun (WGS) entry which is preliminary data.</text>
</comment>
<name>A0ABD6DD16_9EURY</name>
<gene>
    <name evidence="4" type="primary">rps6e</name>
    <name evidence="5" type="ORF">ACFSBL_00255</name>
</gene>
<dbReference type="NCBIfam" id="NF003294">
    <property type="entry name" value="PRK04290.1-3"/>
    <property type="match status" value="1"/>
</dbReference>
<dbReference type="AlphaFoldDB" id="A0ABD6DD16"/>
<dbReference type="InterPro" id="IPR018282">
    <property type="entry name" value="Ribosomal_eS6_CS"/>
</dbReference>
<dbReference type="PANTHER" id="PTHR11502">
    <property type="entry name" value="40S RIBOSOMAL PROTEIN S6"/>
    <property type="match status" value="1"/>
</dbReference>
<sequence length="142" mass="15322">MASFNVVVADPDSGASYQLEAEEQDANRFMGKGLGEEVDGSAVGLDGYTLELTGGSDEAGRPMREDIEGPNVEEVLMREQGVGYNPSRPGERKRLTLRGRQVSDETSQINAKIVGRGDESVESLLGLVEENADEDADEDDEE</sequence>
<reference evidence="5 6" key="1">
    <citation type="journal article" date="2019" name="Int. J. Syst. Evol. Microbiol.">
        <title>The Global Catalogue of Microorganisms (GCM) 10K type strain sequencing project: providing services to taxonomists for standard genome sequencing and annotation.</title>
        <authorList>
            <consortium name="The Broad Institute Genomics Platform"/>
            <consortium name="The Broad Institute Genome Sequencing Center for Infectious Disease"/>
            <person name="Wu L."/>
            <person name="Ma J."/>
        </authorList>
    </citation>
    <scope>NUCLEOTIDE SEQUENCE [LARGE SCALE GENOMIC DNA]</scope>
    <source>
        <strain evidence="5 6">CGMCC 1.10390</strain>
    </source>
</reference>
<dbReference type="GO" id="GO:0005840">
    <property type="term" value="C:ribosome"/>
    <property type="evidence" value="ECO:0007669"/>
    <property type="project" value="UniProtKB-KW"/>
</dbReference>
<keyword evidence="3 4" id="KW-0687">Ribonucleoprotein</keyword>
<dbReference type="SMART" id="SM01405">
    <property type="entry name" value="Ribosomal_S6e"/>
    <property type="match status" value="1"/>
</dbReference>
<dbReference type="Pfam" id="PF01092">
    <property type="entry name" value="Ribosomal_S6e"/>
    <property type="match status" value="1"/>
</dbReference>
<dbReference type="PROSITE" id="PS00578">
    <property type="entry name" value="RIBOSOMAL_S6E"/>
    <property type="match status" value="1"/>
</dbReference>
<proteinExistence type="inferred from homology"/>
<evidence type="ECO:0000256" key="1">
    <source>
        <dbReference type="ARBA" id="ARBA00009312"/>
    </source>
</evidence>
<keyword evidence="2 4" id="KW-0689">Ribosomal protein</keyword>
<comment type="similarity">
    <text evidence="1 4">Belongs to the eukaryotic ribosomal protein eS6 family.</text>
</comment>
<evidence type="ECO:0000256" key="4">
    <source>
        <dbReference type="HAMAP-Rule" id="MF_00512"/>
    </source>
</evidence>
<organism evidence="5 6">
    <name type="scientific">Haloarchaeobius litoreus</name>
    <dbReference type="NCBI Taxonomy" id="755306"/>
    <lineage>
        <taxon>Archaea</taxon>
        <taxon>Methanobacteriati</taxon>
        <taxon>Methanobacteriota</taxon>
        <taxon>Stenosarchaea group</taxon>
        <taxon>Halobacteria</taxon>
        <taxon>Halobacteriales</taxon>
        <taxon>Halorubellaceae</taxon>
        <taxon>Haloarchaeobius</taxon>
    </lineage>
</organism>
<keyword evidence="6" id="KW-1185">Reference proteome</keyword>
<evidence type="ECO:0000256" key="2">
    <source>
        <dbReference type="ARBA" id="ARBA00022980"/>
    </source>
</evidence>
<dbReference type="GO" id="GO:1990904">
    <property type="term" value="C:ribonucleoprotein complex"/>
    <property type="evidence" value="ECO:0007669"/>
    <property type="project" value="UniProtKB-KW"/>
</dbReference>
<protein>
    <recommendedName>
        <fullName evidence="4">Small ribosomal subunit protein eS6</fullName>
    </recommendedName>
</protein>
<evidence type="ECO:0000313" key="5">
    <source>
        <dbReference type="EMBL" id="MFD1644107.1"/>
    </source>
</evidence>
<dbReference type="RefSeq" id="WP_256399390.1">
    <property type="nucleotide sequence ID" value="NZ_JANHJR010000002.1"/>
</dbReference>
<evidence type="ECO:0000256" key="3">
    <source>
        <dbReference type="ARBA" id="ARBA00023274"/>
    </source>
</evidence>
<dbReference type="InterPro" id="IPR020924">
    <property type="entry name" value="Ribosomal_eS6_arc"/>
</dbReference>
<evidence type="ECO:0000313" key="6">
    <source>
        <dbReference type="Proteomes" id="UP001597034"/>
    </source>
</evidence>